<evidence type="ECO:0000313" key="1">
    <source>
        <dbReference type="EMBL" id="SGY87491.1"/>
    </source>
</evidence>
<evidence type="ECO:0000313" key="3">
    <source>
        <dbReference type="Proteomes" id="UP000182660"/>
    </source>
</evidence>
<dbReference type="Proteomes" id="UP000182660">
    <property type="component" value="Unassembled WGS sequence"/>
</dbReference>
<dbReference type="EMBL" id="FPLD01000025">
    <property type="protein sequence ID" value="SGY87491.1"/>
    <property type="molecule type" value="Genomic_DNA"/>
</dbReference>
<reference evidence="1 4" key="2">
    <citation type="submission" date="2016-11" db="EMBL/GenBank/DDBJ databases">
        <authorList>
            <person name="Jaros S."/>
            <person name="Januszkiewicz K."/>
            <person name="Wedrychowicz H."/>
        </authorList>
    </citation>
    <scope>NUCLEOTIDE SEQUENCE [LARGE SCALE GENOMIC DNA]</scope>
    <source>
        <strain evidence="1">NVI 5450</strain>
    </source>
</reference>
<reference evidence="2 3" key="1">
    <citation type="submission" date="2016-11" db="EMBL/GenBank/DDBJ databases">
        <authorList>
            <person name="Klemetsen T."/>
        </authorList>
    </citation>
    <scope>NUCLEOTIDE SEQUENCE [LARGE SCALE GENOMIC DNA]</scope>
    <source>
        <strain evidence="2">MT 2528</strain>
    </source>
</reference>
<name>A0A1L0C8S7_9GAMM</name>
<evidence type="ECO:0000313" key="2">
    <source>
        <dbReference type="EMBL" id="SGZ03627.1"/>
    </source>
</evidence>
<organism evidence="1 4">
    <name type="scientific">Moritella viscosa</name>
    <dbReference type="NCBI Taxonomy" id="80854"/>
    <lineage>
        <taxon>Bacteria</taxon>
        <taxon>Pseudomonadati</taxon>
        <taxon>Pseudomonadota</taxon>
        <taxon>Gammaproteobacteria</taxon>
        <taxon>Alteromonadales</taxon>
        <taxon>Moritellaceae</taxon>
        <taxon>Moritella</taxon>
    </lineage>
</organism>
<sequence>MMDYNENDLSYYQLQDELQQELEAELRKQLEDESGVN</sequence>
<dbReference type="AlphaFoldDB" id="A0A1L0C8S7"/>
<evidence type="ECO:0000313" key="4">
    <source>
        <dbReference type="Proteomes" id="UP000183794"/>
    </source>
</evidence>
<accession>A0A1L0C8S7</accession>
<dbReference type="EMBL" id="FPLJ01000145">
    <property type="protein sequence ID" value="SGZ03627.1"/>
    <property type="molecule type" value="Genomic_DNA"/>
</dbReference>
<protein>
    <submittedName>
        <fullName evidence="1">Uncharacterized protein</fullName>
    </submittedName>
</protein>
<gene>
    <name evidence="2" type="ORF">MT2528_4633</name>
    <name evidence="1" type="ORF">NVI5450_0761</name>
</gene>
<keyword evidence="3" id="KW-1185">Reference proteome</keyword>
<proteinExistence type="predicted"/>
<dbReference type="Proteomes" id="UP000183794">
    <property type="component" value="Unassembled WGS sequence"/>
</dbReference>